<keyword evidence="3" id="KW-1185">Reference proteome</keyword>
<accession>D6X3H6</accession>
<reference evidence="2 3" key="1">
    <citation type="journal article" date="2008" name="Nature">
        <title>The genome of the model beetle and pest Tribolium castaneum.</title>
        <authorList>
            <consortium name="Tribolium Genome Sequencing Consortium"/>
            <person name="Richards S."/>
            <person name="Gibbs R.A."/>
            <person name="Weinstock G.M."/>
            <person name="Brown S.J."/>
            <person name="Denell R."/>
            <person name="Beeman R.W."/>
            <person name="Gibbs R."/>
            <person name="Beeman R.W."/>
            <person name="Brown S.J."/>
            <person name="Bucher G."/>
            <person name="Friedrich M."/>
            <person name="Grimmelikhuijzen C.J."/>
            <person name="Klingler M."/>
            <person name="Lorenzen M."/>
            <person name="Richards S."/>
            <person name="Roth S."/>
            <person name="Schroder R."/>
            <person name="Tautz D."/>
            <person name="Zdobnov E.M."/>
            <person name="Muzny D."/>
            <person name="Gibbs R.A."/>
            <person name="Weinstock G.M."/>
            <person name="Attaway T."/>
            <person name="Bell S."/>
            <person name="Buhay C.J."/>
            <person name="Chandrabose M.N."/>
            <person name="Chavez D."/>
            <person name="Clerk-Blankenburg K.P."/>
            <person name="Cree A."/>
            <person name="Dao M."/>
            <person name="Davis C."/>
            <person name="Chacko J."/>
            <person name="Dinh H."/>
            <person name="Dugan-Rocha S."/>
            <person name="Fowler G."/>
            <person name="Garner T.T."/>
            <person name="Garnes J."/>
            <person name="Gnirke A."/>
            <person name="Hawes A."/>
            <person name="Hernandez J."/>
            <person name="Hines S."/>
            <person name="Holder M."/>
            <person name="Hume J."/>
            <person name="Jhangiani S.N."/>
            <person name="Joshi V."/>
            <person name="Khan Z.M."/>
            <person name="Jackson L."/>
            <person name="Kovar C."/>
            <person name="Kowis A."/>
            <person name="Lee S."/>
            <person name="Lewis L.R."/>
            <person name="Margolis J."/>
            <person name="Morgan M."/>
            <person name="Nazareth L.V."/>
            <person name="Nguyen N."/>
            <person name="Okwuonu G."/>
            <person name="Parker D."/>
            <person name="Richards S."/>
            <person name="Ruiz S.J."/>
            <person name="Santibanez J."/>
            <person name="Savard J."/>
            <person name="Scherer S.E."/>
            <person name="Schneider B."/>
            <person name="Sodergren E."/>
            <person name="Tautz D."/>
            <person name="Vattahil S."/>
            <person name="Villasana D."/>
            <person name="White C.S."/>
            <person name="Wright R."/>
            <person name="Park Y."/>
            <person name="Beeman R.W."/>
            <person name="Lord J."/>
            <person name="Oppert B."/>
            <person name="Lorenzen M."/>
            <person name="Brown S."/>
            <person name="Wang L."/>
            <person name="Savard J."/>
            <person name="Tautz D."/>
            <person name="Richards S."/>
            <person name="Weinstock G."/>
            <person name="Gibbs R.A."/>
            <person name="Liu Y."/>
            <person name="Worley K."/>
            <person name="Weinstock G."/>
            <person name="Elsik C.G."/>
            <person name="Reese J.T."/>
            <person name="Elhaik E."/>
            <person name="Landan G."/>
            <person name="Graur D."/>
            <person name="Arensburger P."/>
            <person name="Atkinson P."/>
            <person name="Beeman R.W."/>
            <person name="Beidler J."/>
            <person name="Brown S.J."/>
            <person name="Demuth J.P."/>
            <person name="Drury D.W."/>
            <person name="Du Y.Z."/>
            <person name="Fujiwara H."/>
            <person name="Lorenzen M."/>
            <person name="Maselli V."/>
            <person name="Osanai M."/>
            <person name="Park Y."/>
            <person name="Robertson H.M."/>
            <person name="Tu Z."/>
            <person name="Wang J.J."/>
            <person name="Wang S."/>
            <person name="Richards S."/>
            <person name="Song H."/>
            <person name="Zhang L."/>
            <person name="Sodergren E."/>
            <person name="Werner D."/>
            <person name="Stanke M."/>
            <person name="Morgenstern B."/>
            <person name="Solovyev V."/>
            <person name="Kosarev P."/>
            <person name="Brown G."/>
            <person name="Chen H.C."/>
            <person name="Ermolaeva O."/>
            <person name="Hlavina W."/>
            <person name="Kapustin Y."/>
            <person name="Kiryutin B."/>
            <person name="Kitts P."/>
            <person name="Maglott D."/>
            <person name="Pruitt K."/>
            <person name="Sapojnikov V."/>
            <person name="Souvorov A."/>
            <person name="Mackey A.J."/>
            <person name="Waterhouse R.M."/>
            <person name="Wyder S."/>
            <person name="Zdobnov E.M."/>
            <person name="Zdobnov E.M."/>
            <person name="Wyder S."/>
            <person name="Kriventseva E.V."/>
            <person name="Kadowaki T."/>
            <person name="Bork P."/>
            <person name="Aranda M."/>
            <person name="Bao R."/>
            <person name="Beermann A."/>
            <person name="Berns N."/>
            <person name="Bolognesi R."/>
            <person name="Bonneton F."/>
            <person name="Bopp D."/>
            <person name="Brown S.J."/>
            <person name="Bucher G."/>
            <person name="Butts T."/>
            <person name="Chaumot A."/>
            <person name="Denell R.E."/>
            <person name="Ferrier D.E."/>
            <person name="Friedrich M."/>
            <person name="Gordon C.M."/>
            <person name="Jindra M."/>
            <person name="Klingler M."/>
            <person name="Lan Q."/>
            <person name="Lattorff H.M."/>
            <person name="Laudet V."/>
            <person name="von Levetsow C."/>
            <person name="Liu Z."/>
            <person name="Lutz R."/>
            <person name="Lynch J.A."/>
            <person name="da Fonseca R.N."/>
            <person name="Posnien N."/>
            <person name="Reuter R."/>
            <person name="Roth S."/>
            <person name="Savard J."/>
            <person name="Schinko J.B."/>
            <person name="Schmitt C."/>
            <person name="Schoppmeier M."/>
            <person name="Schroder R."/>
            <person name="Shippy T.D."/>
            <person name="Simonnet F."/>
            <person name="Marques-Souza H."/>
            <person name="Tautz D."/>
            <person name="Tomoyasu Y."/>
            <person name="Trauner J."/>
            <person name="Van der Zee M."/>
            <person name="Vervoort M."/>
            <person name="Wittkopp N."/>
            <person name="Wimmer E.A."/>
            <person name="Yang X."/>
            <person name="Jones A.K."/>
            <person name="Sattelle D.B."/>
            <person name="Ebert P.R."/>
            <person name="Nelson D."/>
            <person name="Scott J.G."/>
            <person name="Beeman R.W."/>
            <person name="Muthukrishnan S."/>
            <person name="Kramer K.J."/>
            <person name="Arakane Y."/>
            <person name="Beeman R.W."/>
            <person name="Zhu Q."/>
            <person name="Hogenkamp D."/>
            <person name="Dixit R."/>
            <person name="Oppert B."/>
            <person name="Jiang H."/>
            <person name="Zou Z."/>
            <person name="Marshall J."/>
            <person name="Elpidina E."/>
            <person name="Vinokurov K."/>
            <person name="Oppert C."/>
            <person name="Zou Z."/>
            <person name="Evans J."/>
            <person name="Lu Z."/>
            <person name="Zhao P."/>
            <person name="Sumathipala N."/>
            <person name="Altincicek B."/>
            <person name="Vilcinskas A."/>
            <person name="Williams M."/>
            <person name="Hultmark D."/>
            <person name="Hetru C."/>
            <person name="Jiang H."/>
            <person name="Grimmelikhuijzen C.J."/>
            <person name="Hauser F."/>
            <person name="Cazzamali G."/>
            <person name="Williamson M."/>
            <person name="Park Y."/>
            <person name="Li B."/>
            <person name="Tanaka Y."/>
            <person name="Predel R."/>
            <person name="Neupert S."/>
            <person name="Schachtner J."/>
            <person name="Verleyen P."/>
            <person name="Raible F."/>
            <person name="Bork P."/>
            <person name="Friedrich M."/>
            <person name="Walden K.K."/>
            <person name="Robertson H.M."/>
            <person name="Angeli S."/>
            <person name="Foret S."/>
            <person name="Bucher G."/>
            <person name="Schuetz S."/>
            <person name="Maleszka R."/>
            <person name="Wimmer E.A."/>
            <person name="Beeman R.W."/>
            <person name="Lorenzen M."/>
            <person name="Tomoyasu Y."/>
            <person name="Miller S.C."/>
            <person name="Grossmann D."/>
            <person name="Bucher G."/>
        </authorList>
    </citation>
    <scope>NUCLEOTIDE SEQUENCE [LARGE SCALE GENOMIC DNA]</scope>
    <source>
        <strain evidence="2 3">Georgia GA2</strain>
    </source>
</reference>
<dbReference type="HOGENOM" id="CLU_1663050_0_0_1"/>
<sequence length="227" mass="26784">MCEEDNFFIRELEVHKLSVDSCSGCLLKRSNAVRRRRRPLVKSRSDFVQFENIAESAEIARSCSKRNQNFVRRNWRNINVAKTKMNGKKIKHFLQGKFLSISSYNKEISVPWFLLWKYRKIHPGVGRRSGIHGRRFASLYESVYKVVGNTSFAFISHTTNPICYYFVKLVEVNGLLCDNLVLFIVFVWCFAVVLKSIPWIWKRKKSCGRRFTTGFKVKNRRIRQNMN</sequence>
<name>D6X3H6_TRICA</name>
<evidence type="ECO:0000256" key="1">
    <source>
        <dbReference type="SAM" id="Phobius"/>
    </source>
</evidence>
<gene>
    <name evidence="2" type="primary">AUGUSTUS-3.0.2_11253</name>
    <name evidence="2" type="ORF">TcasGA2_TC011253</name>
</gene>
<keyword evidence="1" id="KW-1133">Transmembrane helix</keyword>
<dbReference type="EMBL" id="KQ971374">
    <property type="protein sequence ID" value="EEZ97423.2"/>
    <property type="molecule type" value="Genomic_DNA"/>
</dbReference>
<keyword evidence="1" id="KW-0812">Transmembrane</keyword>
<proteinExistence type="predicted"/>
<protein>
    <submittedName>
        <fullName evidence="2">Uncharacterized protein</fullName>
    </submittedName>
</protein>
<dbReference type="AlphaFoldDB" id="D6X3H6"/>
<reference evidence="2 3" key="2">
    <citation type="journal article" date="2010" name="Nucleic Acids Res.">
        <title>BeetleBase in 2010: revisions to provide comprehensive genomic information for Tribolium castaneum.</title>
        <authorList>
            <person name="Kim H.S."/>
            <person name="Murphy T."/>
            <person name="Xia J."/>
            <person name="Caragea D."/>
            <person name="Park Y."/>
            <person name="Beeman R.W."/>
            <person name="Lorenzen M.D."/>
            <person name="Butcher S."/>
            <person name="Manak J.R."/>
            <person name="Brown S.J."/>
        </authorList>
    </citation>
    <scope>GENOME REANNOTATION</scope>
    <source>
        <strain evidence="2 3">Georgia GA2</strain>
    </source>
</reference>
<organism evidence="2 3">
    <name type="scientific">Tribolium castaneum</name>
    <name type="common">Red flour beetle</name>
    <dbReference type="NCBI Taxonomy" id="7070"/>
    <lineage>
        <taxon>Eukaryota</taxon>
        <taxon>Metazoa</taxon>
        <taxon>Ecdysozoa</taxon>
        <taxon>Arthropoda</taxon>
        <taxon>Hexapoda</taxon>
        <taxon>Insecta</taxon>
        <taxon>Pterygota</taxon>
        <taxon>Neoptera</taxon>
        <taxon>Endopterygota</taxon>
        <taxon>Coleoptera</taxon>
        <taxon>Polyphaga</taxon>
        <taxon>Cucujiformia</taxon>
        <taxon>Tenebrionidae</taxon>
        <taxon>Tenebrionidae incertae sedis</taxon>
        <taxon>Tribolium</taxon>
    </lineage>
</organism>
<keyword evidence="1" id="KW-0472">Membrane</keyword>
<feature type="transmembrane region" description="Helical" evidence="1">
    <location>
        <begin position="180"/>
        <end position="201"/>
    </location>
</feature>
<evidence type="ECO:0000313" key="2">
    <source>
        <dbReference type="EMBL" id="EEZ97423.2"/>
    </source>
</evidence>
<evidence type="ECO:0000313" key="3">
    <source>
        <dbReference type="Proteomes" id="UP000007266"/>
    </source>
</evidence>
<dbReference type="Proteomes" id="UP000007266">
    <property type="component" value="Linkage group 10"/>
</dbReference>